<dbReference type="GO" id="GO:0071949">
    <property type="term" value="F:FAD binding"/>
    <property type="evidence" value="ECO:0007669"/>
    <property type="project" value="InterPro"/>
</dbReference>
<dbReference type="PROSITE" id="PS00862">
    <property type="entry name" value="OX2_COVAL_FAD"/>
    <property type="match status" value="1"/>
</dbReference>
<comment type="similarity">
    <text evidence="2">Belongs to the oxygen-dependent FAD-linked oxidoreductase family.</text>
</comment>
<proteinExistence type="inferred from homology"/>
<evidence type="ECO:0000256" key="3">
    <source>
        <dbReference type="ARBA" id="ARBA00022630"/>
    </source>
</evidence>
<dbReference type="Gene3D" id="3.30.465.10">
    <property type="match status" value="1"/>
</dbReference>
<evidence type="ECO:0000256" key="6">
    <source>
        <dbReference type="SAM" id="MobiDB-lite"/>
    </source>
</evidence>
<keyword evidence="4" id="KW-0274">FAD</keyword>
<dbReference type="GO" id="GO:0016491">
    <property type="term" value="F:oxidoreductase activity"/>
    <property type="evidence" value="ECO:0007669"/>
    <property type="project" value="UniProtKB-KW"/>
</dbReference>
<organism evidence="8 9">
    <name type="scientific">Promicromonospora sukumoe</name>
    <dbReference type="NCBI Taxonomy" id="88382"/>
    <lineage>
        <taxon>Bacteria</taxon>
        <taxon>Bacillati</taxon>
        <taxon>Actinomycetota</taxon>
        <taxon>Actinomycetes</taxon>
        <taxon>Micrococcales</taxon>
        <taxon>Promicromonosporaceae</taxon>
        <taxon>Promicromonospora</taxon>
    </lineage>
</organism>
<feature type="region of interest" description="Disordered" evidence="6">
    <location>
        <begin position="299"/>
        <end position="330"/>
    </location>
</feature>
<protein>
    <submittedName>
        <fullName evidence="8">FAD/FMN-containing dehydrogenase</fullName>
    </submittedName>
</protein>
<evidence type="ECO:0000256" key="1">
    <source>
        <dbReference type="ARBA" id="ARBA00001974"/>
    </source>
</evidence>
<keyword evidence="3" id="KW-0285">Flavoprotein</keyword>
<dbReference type="InterPro" id="IPR006093">
    <property type="entry name" value="Oxy_OxRdtase_FAD_BS"/>
</dbReference>
<keyword evidence="9" id="KW-1185">Reference proteome</keyword>
<evidence type="ECO:0000313" key="9">
    <source>
        <dbReference type="Proteomes" id="UP000540568"/>
    </source>
</evidence>
<name>A0A7W3PF30_9MICO</name>
<dbReference type="InterPro" id="IPR016169">
    <property type="entry name" value="FAD-bd_PCMH_sub2"/>
</dbReference>
<comment type="cofactor">
    <cofactor evidence="1">
        <name>FAD</name>
        <dbReference type="ChEBI" id="CHEBI:57692"/>
    </cofactor>
</comment>
<dbReference type="InterPro" id="IPR016167">
    <property type="entry name" value="FAD-bd_PCMH_sub1"/>
</dbReference>
<evidence type="ECO:0000313" key="8">
    <source>
        <dbReference type="EMBL" id="MBA8809655.1"/>
    </source>
</evidence>
<dbReference type="AlphaFoldDB" id="A0A7W3PF30"/>
<reference evidence="8 9" key="1">
    <citation type="submission" date="2020-07" db="EMBL/GenBank/DDBJ databases">
        <title>Sequencing the genomes of 1000 actinobacteria strains.</title>
        <authorList>
            <person name="Klenk H.-P."/>
        </authorList>
    </citation>
    <scope>NUCLEOTIDE SEQUENCE [LARGE SCALE GENOMIC DNA]</scope>
    <source>
        <strain evidence="8 9">DSM 44121</strain>
    </source>
</reference>
<feature type="compositionally biased region" description="Basic and acidic residues" evidence="6">
    <location>
        <begin position="299"/>
        <end position="312"/>
    </location>
</feature>
<dbReference type="InterPro" id="IPR012951">
    <property type="entry name" value="BBE"/>
</dbReference>
<dbReference type="SUPFAM" id="SSF56176">
    <property type="entry name" value="FAD-binding/transporter-associated domain-like"/>
    <property type="match status" value="1"/>
</dbReference>
<dbReference type="InterPro" id="IPR006094">
    <property type="entry name" value="Oxid_FAD_bind_N"/>
</dbReference>
<dbReference type="PROSITE" id="PS51387">
    <property type="entry name" value="FAD_PCMH"/>
    <property type="match status" value="1"/>
</dbReference>
<dbReference type="EMBL" id="JACGWV010000002">
    <property type="protein sequence ID" value="MBA8809655.1"/>
    <property type="molecule type" value="Genomic_DNA"/>
</dbReference>
<keyword evidence="5" id="KW-0560">Oxidoreductase</keyword>
<gene>
    <name evidence="8" type="ORF">FHX71_003631</name>
</gene>
<dbReference type="InterPro" id="IPR016166">
    <property type="entry name" value="FAD-bd_PCMH"/>
</dbReference>
<dbReference type="PANTHER" id="PTHR42973:SF39">
    <property type="entry name" value="FAD-BINDING PCMH-TYPE DOMAIN-CONTAINING PROTEIN"/>
    <property type="match status" value="1"/>
</dbReference>
<dbReference type="Pfam" id="PF08031">
    <property type="entry name" value="BBE"/>
    <property type="match status" value="1"/>
</dbReference>
<dbReference type="InterPro" id="IPR036318">
    <property type="entry name" value="FAD-bd_PCMH-like_sf"/>
</dbReference>
<dbReference type="RefSeq" id="WP_182618911.1">
    <property type="nucleotide sequence ID" value="NZ_BAAATF010000008.1"/>
</dbReference>
<evidence type="ECO:0000256" key="5">
    <source>
        <dbReference type="ARBA" id="ARBA00023002"/>
    </source>
</evidence>
<dbReference type="PANTHER" id="PTHR42973">
    <property type="entry name" value="BINDING OXIDOREDUCTASE, PUTATIVE (AFU_ORTHOLOGUE AFUA_1G17690)-RELATED"/>
    <property type="match status" value="1"/>
</dbReference>
<evidence type="ECO:0000256" key="2">
    <source>
        <dbReference type="ARBA" id="ARBA00005466"/>
    </source>
</evidence>
<evidence type="ECO:0000259" key="7">
    <source>
        <dbReference type="PROSITE" id="PS51387"/>
    </source>
</evidence>
<dbReference type="InterPro" id="IPR050416">
    <property type="entry name" value="FAD-linked_Oxidoreductase"/>
</dbReference>
<accession>A0A7W3PF30</accession>
<evidence type="ECO:0000256" key="4">
    <source>
        <dbReference type="ARBA" id="ARBA00022827"/>
    </source>
</evidence>
<dbReference type="Gene3D" id="3.40.462.20">
    <property type="match status" value="1"/>
</dbReference>
<dbReference type="Proteomes" id="UP000540568">
    <property type="component" value="Unassembled WGS sequence"/>
</dbReference>
<feature type="domain" description="FAD-binding PCMH-type" evidence="7">
    <location>
        <begin position="43"/>
        <end position="212"/>
    </location>
</feature>
<dbReference type="Pfam" id="PF01565">
    <property type="entry name" value="FAD_binding_4"/>
    <property type="match status" value="1"/>
</dbReference>
<dbReference type="Gene3D" id="3.30.43.10">
    <property type="entry name" value="Uridine Diphospho-n-acetylenolpyruvylglucosamine Reductase, domain 2"/>
    <property type="match status" value="1"/>
</dbReference>
<comment type="caution">
    <text evidence="8">The sequence shown here is derived from an EMBL/GenBank/DDBJ whole genome shotgun (WGS) entry which is preliminary data.</text>
</comment>
<sequence length="481" mass="50560">MRTGSTRQPGTWQVLRESLDGAVVLPEDEGYDAARRLFNGRFEHLRPAAVAYPEHAGDVAECLALALRSGVPVAVRSGGHSYAGWSGGTGRLIVDVSRLAGVDVAGRTATVGAGARLGAVYDGLAAHGATVPAGTCPTVGIAGLTLGGGHGVMSRAYGLTCDNLVRATLVTADGREIVCDDEDDPELFWALRGAGGGTFGVVTGLELRTHPAGPTASADLAWAWRDARRVLTAWQQWAPSLPDHVWTALRLQRAADGPTVSVTVFSLGDRDELDGLVDRLPGGALDVVVREEPHADAMRRLGGEPAAERDTAEPDAAPDGESGAAPEAHPHNYDVRSQFLRRSLPPAGVEAAARAVEAAGPGIEAVVAVVALGGATNRVAPGATAFVHRDSLFLVQHEAYWTPSALRGPAEMAAAERAAGDWLVSVHDALRPYASGEAYQNVPDPRLPDAERAYYGEAVPRLRRVRQRLDPDGVFSRPQTI</sequence>